<reference evidence="3 4" key="1">
    <citation type="journal article" date="2011" name="Proc. Natl. Acad. Sci. U.S.A.">
        <title>Comparative genomics of xylose-fermenting fungi for enhanced biofuel production.</title>
        <authorList>
            <person name="Wohlbach D.J."/>
            <person name="Kuo A."/>
            <person name="Sato T.K."/>
            <person name="Potts K.M."/>
            <person name="Salamov A.A."/>
            <person name="LaButti K.M."/>
            <person name="Sun H."/>
            <person name="Clum A."/>
            <person name="Pangilinan J.L."/>
            <person name="Lindquist E.A."/>
            <person name="Lucas S."/>
            <person name="Lapidus A."/>
            <person name="Jin M."/>
            <person name="Gunawan C."/>
            <person name="Balan V."/>
            <person name="Dale B.E."/>
            <person name="Jeffries T.W."/>
            <person name="Zinkel R."/>
            <person name="Barry K.W."/>
            <person name="Grigoriev I.V."/>
            <person name="Gasch A.P."/>
        </authorList>
    </citation>
    <scope>NUCLEOTIDE SEQUENCE [LARGE SCALE GENOMIC DNA]</scope>
    <source>
        <strain evidence="4">NRRL Y-27907 / 11-Y1</strain>
    </source>
</reference>
<dbReference type="Pfam" id="PF01148">
    <property type="entry name" value="CTP_transf_1"/>
    <property type="match status" value="1"/>
</dbReference>
<evidence type="ECO:0008006" key="5">
    <source>
        <dbReference type="Google" id="ProtNLM"/>
    </source>
</evidence>
<dbReference type="GeneID" id="18873660"/>
<dbReference type="Proteomes" id="UP000000709">
    <property type="component" value="Unassembled WGS sequence"/>
</dbReference>
<dbReference type="HOGENOM" id="CLU_031477_0_0_1"/>
<dbReference type="GO" id="GO:0004143">
    <property type="term" value="F:ATP-dependent diacylglycerol kinase activity"/>
    <property type="evidence" value="ECO:0007669"/>
    <property type="project" value="InterPro"/>
</dbReference>
<dbReference type="GO" id="GO:0006654">
    <property type="term" value="P:phosphatidic acid biosynthetic process"/>
    <property type="evidence" value="ECO:0007669"/>
    <property type="project" value="EnsemblFungi"/>
</dbReference>
<dbReference type="STRING" id="619300.G3AKN0"/>
<feature type="compositionally biased region" description="Acidic residues" evidence="1">
    <location>
        <begin position="45"/>
        <end position="77"/>
    </location>
</feature>
<feature type="transmembrane region" description="Helical" evidence="2">
    <location>
        <begin position="247"/>
        <end position="267"/>
    </location>
</feature>
<dbReference type="FunCoup" id="G3AKN0">
    <property type="interactions" value="53"/>
</dbReference>
<protein>
    <recommendedName>
        <fullName evidence="5">CTP-dependent diacylglycerol kinase 1</fullName>
    </recommendedName>
</protein>
<feature type="transmembrane region" description="Helical" evidence="2">
    <location>
        <begin position="147"/>
        <end position="168"/>
    </location>
</feature>
<feature type="transmembrane region" description="Helical" evidence="2">
    <location>
        <begin position="189"/>
        <end position="208"/>
    </location>
</feature>
<dbReference type="PANTHER" id="PTHR31303:SF1">
    <property type="entry name" value="CTP-DEPENDENT DIACYLGLYCEROL KINASE 1"/>
    <property type="match status" value="1"/>
</dbReference>
<keyword evidence="2" id="KW-0812">Transmembrane</keyword>
<dbReference type="InParanoid" id="G3AKN0"/>
<dbReference type="InterPro" id="IPR037997">
    <property type="entry name" value="Dgk1-like"/>
</dbReference>
<keyword evidence="4" id="KW-1185">Reference proteome</keyword>
<dbReference type="OMA" id="IIYLSWT"/>
<evidence type="ECO:0000256" key="2">
    <source>
        <dbReference type="SAM" id="Phobius"/>
    </source>
</evidence>
<dbReference type="KEGG" id="spaa:SPAPADRAFT_60969"/>
<dbReference type="RefSeq" id="XP_007375150.1">
    <property type="nucleotide sequence ID" value="XM_007375088.1"/>
</dbReference>
<dbReference type="PANTHER" id="PTHR31303">
    <property type="entry name" value="CTP-DEPENDENT DIACYLGLYCEROL KINASE 1"/>
    <property type="match status" value="1"/>
</dbReference>
<evidence type="ECO:0000313" key="3">
    <source>
        <dbReference type="EMBL" id="EGW33635.1"/>
    </source>
</evidence>
<dbReference type="eggNOG" id="KOG4453">
    <property type="taxonomic scope" value="Eukaryota"/>
</dbReference>
<feature type="transmembrane region" description="Helical" evidence="2">
    <location>
        <begin position="125"/>
        <end position="141"/>
    </location>
</feature>
<keyword evidence="2" id="KW-1133">Transmembrane helix</keyword>
<proteinExistence type="predicted"/>
<dbReference type="OrthoDB" id="5673at2759"/>
<keyword evidence="2" id="KW-0472">Membrane</keyword>
<dbReference type="GO" id="GO:2001210">
    <property type="term" value="P:regulation of isopentenyl diphosphate biosynthetic process, mevalonate pathway"/>
    <property type="evidence" value="ECO:0007669"/>
    <property type="project" value="EnsemblFungi"/>
</dbReference>
<dbReference type="EMBL" id="GL996501">
    <property type="protein sequence ID" value="EGW33635.1"/>
    <property type="molecule type" value="Genomic_DNA"/>
</dbReference>
<feature type="region of interest" description="Disordered" evidence="1">
    <location>
        <begin position="44"/>
        <end position="77"/>
    </location>
</feature>
<dbReference type="GO" id="GO:0005789">
    <property type="term" value="C:endoplasmic reticulum membrane"/>
    <property type="evidence" value="ECO:0007669"/>
    <property type="project" value="EnsemblFungi"/>
</dbReference>
<sequence length="336" mass="37901">MNISPVIEQEQRLRSEIKATIMDFDSNSSYIEEEDMTYIYSSSIIDDDDSDDVDDSSLVDEDTDAEGQVEVSDDDEGTLDEEIDDTEYITGKVRSASPTIEQKTPTNQESKFRAFLVKHEIPRKIFHSSIGVITLYLYTIGVDISQLFLPLSTIFCAVLANDLIRLHHPELNKIICKFMWFIIREKERNTYNGVLYYLTGVLIVFYFFPKDIGVVSVLLLSWADTAASTFGRQFGKYTPKLGNGKSVAGSLASCVTGVLVAYLYYGYFVPNYNVNRPEDVFWTPETSKLNIHAYALLCGVGASVSEFIDLWGVDDNFTIPVLSGTFLYWLVKACHV</sequence>
<evidence type="ECO:0000313" key="4">
    <source>
        <dbReference type="Proteomes" id="UP000000709"/>
    </source>
</evidence>
<gene>
    <name evidence="3" type="ORF">SPAPADRAFT_60969</name>
</gene>
<accession>G3AKN0</accession>
<evidence type="ECO:0000256" key="1">
    <source>
        <dbReference type="SAM" id="MobiDB-lite"/>
    </source>
</evidence>
<name>G3AKN0_SPAPN</name>
<dbReference type="AlphaFoldDB" id="G3AKN0"/>
<dbReference type="GO" id="GO:0141035">
    <property type="term" value="F:CTP-dependent diacylglycerol kinase activity"/>
    <property type="evidence" value="ECO:0007669"/>
    <property type="project" value="EnsemblFungi"/>
</dbReference>
<organism evidence="4">
    <name type="scientific">Spathaspora passalidarum (strain NRRL Y-27907 / 11-Y1)</name>
    <dbReference type="NCBI Taxonomy" id="619300"/>
    <lineage>
        <taxon>Eukaryota</taxon>
        <taxon>Fungi</taxon>
        <taxon>Dikarya</taxon>
        <taxon>Ascomycota</taxon>
        <taxon>Saccharomycotina</taxon>
        <taxon>Pichiomycetes</taxon>
        <taxon>Debaryomycetaceae</taxon>
        <taxon>Spathaspora</taxon>
    </lineage>
</organism>